<reference evidence="2 3" key="1">
    <citation type="submission" date="2018-09" db="EMBL/GenBank/DDBJ databases">
        <title>Complete genome sequence of Euzebya sp. DY32-46 isolated from seawater of Pacific Ocean.</title>
        <authorList>
            <person name="Xu L."/>
            <person name="Wu Y.-H."/>
            <person name="Xu X.-W."/>
        </authorList>
    </citation>
    <scope>NUCLEOTIDE SEQUENCE [LARGE SCALE GENOMIC DNA]</scope>
    <source>
        <strain evidence="2 3">DY32-46</strain>
    </source>
</reference>
<dbReference type="EMBL" id="CP031165">
    <property type="protein sequence ID" value="AXV09480.1"/>
    <property type="molecule type" value="Genomic_DNA"/>
</dbReference>
<organism evidence="2 3">
    <name type="scientific">Euzebya pacifica</name>
    <dbReference type="NCBI Taxonomy" id="1608957"/>
    <lineage>
        <taxon>Bacteria</taxon>
        <taxon>Bacillati</taxon>
        <taxon>Actinomycetota</taxon>
        <taxon>Nitriliruptoria</taxon>
        <taxon>Euzebyales</taxon>
    </lineage>
</organism>
<dbReference type="KEGG" id="euz:DVS28_a4822"/>
<sequence length="120" mass="12822">MMLATRLRAPDSPGNEGSTTCPGPDLRAVRYPAPVVDRWPVGPLAEAAGIPTGSDGWASNLARRVGVDRRNVHRWVHDGLSYIRADEAAVALGLHPALVWPGWSPTLHGGAHGHTTHSDR</sequence>
<name>A0A346Y4T3_9ACTN</name>
<dbReference type="AlphaFoldDB" id="A0A346Y4T3"/>
<evidence type="ECO:0000313" key="3">
    <source>
        <dbReference type="Proteomes" id="UP000264006"/>
    </source>
</evidence>
<accession>A0A346Y4T3</accession>
<proteinExistence type="predicted"/>
<keyword evidence="3" id="KW-1185">Reference proteome</keyword>
<dbReference type="Proteomes" id="UP000264006">
    <property type="component" value="Chromosome"/>
</dbReference>
<feature type="region of interest" description="Disordered" evidence="1">
    <location>
        <begin position="1"/>
        <end position="26"/>
    </location>
</feature>
<evidence type="ECO:0000313" key="2">
    <source>
        <dbReference type="EMBL" id="AXV09480.1"/>
    </source>
</evidence>
<evidence type="ECO:0000256" key="1">
    <source>
        <dbReference type="SAM" id="MobiDB-lite"/>
    </source>
</evidence>
<gene>
    <name evidence="2" type="ORF">DVS28_a4822</name>
</gene>
<protein>
    <submittedName>
        <fullName evidence="2">Uncharacterized protein</fullName>
    </submittedName>
</protein>